<keyword evidence="2" id="KW-1185">Reference proteome</keyword>
<proteinExistence type="predicted"/>
<organism evidence="1 2">
    <name type="scientific">Pseudoduganella violacea</name>
    <dbReference type="NCBI Taxonomy" id="1715466"/>
    <lineage>
        <taxon>Bacteria</taxon>
        <taxon>Pseudomonadati</taxon>
        <taxon>Pseudomonadota</taxon>
        <taxon>Betaproteobacteria</taxon>
        <taxon>Burkholderiales</taxon>
        <taxon>Oxalobacteraceae</taxon>
        <taxon>Telluria group</taxon>
        <taxon>Pseudoduganella</taxon>
    </lineage>
</organism>
<comment type="caution">
    <text evidence="1">The sequence shown here is derived from an EMBL/GenBank/DDBJ whole genome shotgun (WGS) entry which is preliminary data.</text>
</comment>
<protein>
    <submittedName>
        <fullName evidence="1">Uncharacterized protein</fullName>
    </submittedName>
</protein>
<dbReference type="Proteomes" id="UP000541535">
    <property type="component" value="Unassembled WGS sequence"/>
</dbReference>
<evidence type="ECO:0000313" key="2">
    <source>
        <dbReference type="Proteomes" id="UP000541535"/>
    </source>
</evidence>
<dbReference type="EMBL" id="JACHXD010000019">
    <property type="protein sequence ID" value="MBB3121715.1"/>
    <property type="molecule type" value="Genomic_DNA"/>
</dbReference>
<evidence type="ECO:0000313" key="1">
    <source>
        <dbReference type="EMBL" id="MBB3121715.1"/>
    </source>
</evidence>
<dbReference type="RefSeq" id="WP_183443405.1">
    <property type="nucleotide sequence ID" value="NZ_JACHXD010000019.1"/>
</dbReference>
<dbReference type="AlphaFoldDB" id="A0A7W5FW66"/>
<gene>
    <name evidence="1" type="ORF">FHS03_004807</name>
</gene>
<sequence length="187" mass="21060">MIALWWMMQRAAYPSSEPPLSSASFQAEKNILPHAIATHNAALHRVSPRKLVATHSAAAGALTRHAGTLLIILQARLAILRNQIPAHLTPHIIFRWRRFFSRHALLQILSYFLTRLNRYRGHGCNTHPCEENNARICAGTWYVSATAHHTFLRTGIQHQKRGRSRIGAQPPHIRLATAWLGDVLAVL</sequence>
<name>A0A7W5FW66_9BURK</name>
<reference evidence="1 2" key="1">
    <citation type="submission" date="2020-08" db="EMBL/GenBank/DDBJ databases">
        <title>Genomic Encyclopedia of Type Strains, Phase III (KMG-III): the genomes of soil and plant-associated and newly described type strains.</title>
        <authorList>
            <person name="Whitman W."/>
        </authorList>
    </citation>
    <scope>NUCLEOTIDE SEQUENCE [LARGE SCALE GENOMIC DNA]</scope>
    <source>
        <strain evidence="1 2">CECT 8897</strain>
    </source>
</reference>
<accession>A0A7W5FW66</accession>